<feature type="binding site" evidence="5">
    <location>
        <position position="52"/>
    </location>
    <ligand>
        <name>Mg(2+)</name>
        <dbReference type="ChEBI" id="CHEBI:18420"/>
    </ligand>
</feature>
<keyword evidence="9" id="KW-1185">Reference proteome</keyword>
<gene>
    <name evidence="8" type="primary">Arl8a</name>
    <name evidence="8" type="ORF">Hypma_000890</name>
</gene>
<feature type="binding site" evidence="4">
    <location>
        <begin position="27"/>
        <end position="34"/>
    </location>
    <ligand>
        <name>GTP</name>
        <dbReference type="ChEBI" id="CHEBI:37565"/>
    </ligand>
</feature>
<feature type="binding site" evidence="4">
    <location>
        <position position="74"/>
    </location>
    <ligand>
        <name>GTP</name>
        <dbReference type="ChEBI" id="CHEBI:37565"/>
    </ligand>
</feature>
<dbReference type="PROSITE" id="PS51417">
    <property type="entry name" value="ARF"/>
    <property type="match status" value="1"/>
</dbReference>
<dbReference type="EMBL" id="LUEZ02000107">
    <property type="protein sequence ID" value="RDB18052.1"/>
    <property type="molecule type" value="Genomic_DNA"/>
</dbReference>
<dbReference type="FunFam" id="3.40.50.300:FF:001120">
    <property type="entry name" value="ADP-ribosylation factor family"/>
    <property type="match status" value="1"/>
</dbReference>
<dbReference type="GO" id="GO:0003924">
    <property type="term" value="F:GTPase activity"/>
    <property type="evidence" value="ECO:0007669"/>
    <property type="project" value="InterPro"/>
</dbReference>
<proteinExistence type="inferred from homology"/>
<keyword evidence="5" id="KW-0460">Magnesium</keyword>
<reference evidence="8" key="1">
    <citation type="submission" date="2018-04" db="EMBL/GenBank/DDBJ databases">
        <title>Whole genome sequencing of Hypsizygus marmoreus.</title>
        <authorList>
            <person name="Choi I.-G."/>
            <person name="Min B."/>
            <person name="Kim J.-G."/>
            <person name="Kim S."/>
            <person name="Oh Y.-L."/>
            <person name="Kong W.-S."/>
            <person name="Park H."/>
            <person name="Jeong J."/>
            <person name="Song E.-S."/>
        </authorList>
    </citation>
    <scope>NUCLEOTIDE SEQUENCE [LARGE SCALE GENOMIC DNA]</scope>
    <source>
        <strain evidence="8">51987-8</strain>
    </source>
</reference>
<dbReference type="Pfam" id="PF00025">
    <property type="entry name" value="Arf"/>
    <property type="match status" value="1"/>
</dbReference>
<dbReference type="PRINTS" id="PR00328">
    <property type="entry name" value="SAR1GTPBP"/>
</dbReference>
<evidence type="ECO:0000256" key="1">
    <source>
        <dbReference type="ARBA" id="ARBA00010290"/>
    </source>
</evidence>
<evidence type="ECO:0000256" key="5">
    <source>
        <dbReference type="PIRSR" id="PIRSR606689-2"/>
    </source>
</evidence>
<feature type="signal peptide" evidence="7">
    <location>
        <begin position="1"/>
        <end position="23"/>
    </location>
</feature>
<dbReference type="InterPro" id="IPR044154">
    <property type="entry name" value="Arl8a/8b"/>
</dbReference>
<evidence type="ECO:0000256" key="4">
    <source>
        <dbReference type="PIRSR" id="PIRSR606689-1"/>
    </source>
</evidence>
<evidence type="ECO:0000256" key="2">
    <source>
        <dbReference type="ARBA" id="ARBA00022741"/>
    </source>
</evidence>
<feature type="binding site" evidence="4">
    <location>
        <begin position="130"/>
        <end position="133"/>
    </location>
    <ligand>
        <name>GTP</name>
        <dbReference type="ChEBI" id="CHEBI:37565"/>
    </ligand>
</feature>
<dbReference type="GO" id="GO:0005525">
    <property type="term" value="F:GTP binding"/>
    <property type="evidence" value="ECO:0007669"/>
    <property type="project" value="UniProtKB-KW"/>
</dbReference>
<dbReference type="GO" id="GO:0015031">
    <property type="term" value="P:protein transport"/>
    <property type="evidence" value="ECO:0007669"/>
    <property type="project" value="InterPro"/>
</dbReference>
<comment type="caution">
    <text evidence="8">The sequence shown here is derived from an EMBL/GenBank/DDBJ whole genome shotgun (WGS) entry which is preliminary data.</text>
</comment>
<protein>
    <submittedName>
        <fullName evidence="8">ADP-ribosylation factor-like protein 8A</fullName>
    </submittedName>
</protein>
<dbReference type="SMART" id="SM00178">
    <property type="entry name" value="SAR"/>
    <property type="match status" value="1"/>
</dbReference>
<feature type="binding site" evidence="5">
    <location>
        <position position="34"/>
    </location>
    <ligand>
        <name>Mg(2+)</name>
        <dbReference type="ChEBI" id="CHEBI:18420"/>
    </ligand>
</feature>
<organism evidence="8 9">
    <name type="scientific">Hypsizygus marmoreus</name>
    <name type="common">White beech mushroom</name>
    <name type="synonym">Agaricus marmoreus</name>
    <dbReference type="NCBI Taxonomy" id="39966"/>
    <lineage>
        <taxon>Eukaryota</taxon>
        <taxon>Fungi</taxon>
        <taxon>Dikarya</taxon>
        <taxon>Basidiomycota</taxon>
        <taxon>Agaricomycotina</taxon>
        <taxon>Agaricomycetes</taxon>
        <taxon>Agaricomycetidae</taxon>
        <taxon>Agaricales</taxon>
        <taxon>Tricholomatineae</taxon>
        <taxon>Lyophyllaceae</taxon>
        <taxon>Hypsizygus</taxon>
    </lineage>
</organism>
<dbReference type="GO" id="GO:0046872">
    <property type="term" value="F:metal ion binding"/>
    <property type="evidence" value="ECO:0007669"/>
    <property type="project" value="UniProtKB-KW"/>
</dbReference>
<dbReference type="STRING" id="39966.A0A369J9P4"/>
<keyword evidence="7" id="KW-0732">Signal</keyword>
<evidence type="ECO:0000313" key="9">
    <source>
        <dbReference type="Proteomes" id="UP000076154"/>
    </source>
</evidence>
<dbReference type="InParanoid" id="A0A369J9P4"/>
<evidence type="ECO:0000256" key="7">
    <source>
        <dbReference type="SAM" id="SignalP"/>
    </source>
</evidence>
<dbReference type="PANTHER" id="PTHR45732:SF7">
    <property type="entry name" value="ADP-RIBOSYLATION FACTOR-LIKE PROTEIN 8"/>
    <property type="match status" value="1"/>
</dbReference>
<dbReference type="PANTHER" id="PTHR45732">
    <property type="entry name" value="ADP-RIBOSYLATION FACTOR-LIKE PROTEIN 8"/>
    <property type="match status" value="1"/>
</dbReference>
<feature type="chain" id="PRO_5016942745" evidence="7">
    <location>
        <begin position="24"/>
        <end position="182"/>
    </location>
</feature>
<dbReference type="SMART" id="SM00177">
    <property type="entry name" value="ARF"/>
    <property type="match status" value="1"/>
</dbReference>
<comment type="similarity">
    <text evidence="1 6">Belongs to the small GTPase superfamily. Arf family.</text>
</comment>
<dbReference type="Proteomes" id="UP000076154">
    <property type="component" value="Unassembled WGS sequence"/>
</dbReference>
<dbReference type="SMART" id="SM00173">
    <property type="entry name" value="RAS"/>
    <property type="match status" value="1"/>
</dbReference>
<accession>A0A369J9P4</accession>
<dbReference type="GO" id="GO:0098852">
    <property type="term" value="C:lytic vacuole membrane"/>
    <property type="evidence" value="ECO:0007669"/>
    <property type="project" value="TreeGrafter"/>
</dbReference>
<name>A0A369J9P4_HYPMA</name>
<keyword evidence="5" id="KW-0479">Metal-binding</keyword>
<dbReference type="SMART" id="SM00175">
    <property type="entry name" value="RAB"/>
    <property type="match status" value="1"/>
</dbReference>
<dbReference type="SUPFAM" id="SSF52540">
    <property type="entry name" value="P-loop containing nucleoside triphosphate hydrolases"/>
    <property type="match status" value="1"/>
</dbReference>
<dbReference type="Gene3D" id="3.40.50.300">
    <property type="entry name" value="P-loop containing nucleotide triphosphate hydrolases"/>
    <property type="match status" value="1"/>
</dbReference>
<dbReference type="NCBIfam" id="TIGR00231">
    <property type="entry name" value="small_GTP"/>
    <property type="match status" value="1"/>
</dbReference>
<keyword evidence="2 4" id="KW-0547">Nucleotide-binding</keyword>
<dbReference type="InterPro" id="IPR006689">
    <property type="entry name" value="Small_GTPase_ARF/SAR"/>
</dbReference>
<dbReference type="AlphaFoldDB" id="A0A369J9P4"/>
<dbReference type="InterPro" id="IPR005225">
    <property type="entry name" value="Small_GTP-bd"/>
</dbReference>
<evidence type="ECO:0000313" key="8">
    <source>
        <dbReference type="EMBL" id="RDB18052.1"/>
    </source>
</evidence>
<dbReference type="OrthoDB" id="2011769at2759"/>
<evidence type="ECO:0000256" key="6">
    <source>
        <dbReference type="RuleBase" id="RU003925"/>
    </source>
</evidence>
<dbReference type="InterPro" id="IPR027417">
    <property type="entry name" value="P-loop_NTPase"/>
</dbReference>
<evidence type="ECO:0000256" key="3">
    <source>
        <dbReference type="ARBA" id="ARBA00023134"/>
    </source>
</evidence>
<keyword evidence="3 4" id="KW-0342">GTP-binding</keyword>
<sequence>MPGFFSSFFSWFSGLFFSKTAEIAVVGLQASGKTSFVNVITSGQWSEDVVPTVAFNFRKIRKGNVTLRVWDVAGQPKFRSMWERYCNGVDAIAFVVDSADTEKLNTARFELHQLLAQPSLVGVPLLVLGNKNDIEGHATVKDLISALQLEKIRDRPVSCYSCSMKSQHNLDIVMQWLTGRGH</sequence>
<dbReference type="CDD" id="cd04159">
    <property type="entry name" value="Arl10_like"/>
    <property type="match status" value="1"/>
</dbReference>